<keyword evidence="3" id="KW-0808">Transferase</keyword>
<dbReference type="Pfam" id="PF00535">
    <property type="entry name" value="Glycos_transf_2"/>
    <property type="match status" value="1"/>
</dbReference>
<accession>T1CUQ4</accession>
<dbReference type="InterPro" id="IPR001173">
    <property type="entry name" value="Glyco_trans_2-like"/>
</dbReference>
<feature type="domain" description="Glycosyltransferase 2-like" evidence="2">
    <location>
        <begin position="3"/>
        <end position="126"/>
    </location>
</feature>
<dbReference type="AlphaFoldDB" id="T1CUQ4"/>
<dbReference type="InterPro" id="IPR050834">
    <property type="entry name" value="Glycosyltransf_2"/>
</dbReference>
<feature type="transmembrane region" description="Helical" evidence="1">
    <location>
        <begin position="268"/>
        <end position="286"/>
    </location>
</feature>
<dbReference type="EMBL" id="AUZY01001936">
    <property type="protein sequence ID" value="EQD73515.1"/>
    <property type="molecule type" value="Genomic_DNA"/>
</dbReference>
<organism evidence="3">
    <name type="scientific">mine drainage metagenome</name>
    <dbReference type="NCBI Taxonomy" id="410659"/>
    <lineage>
        <taxon>unclassified sequences</taxon>
        <taxon>metagenomes</taxon>
        <taxon>ecological metagenomes</taxon>
    </lineage>
</organism>
<evidence type="ECO:0000259" key="2">
    <source>
        <dbReference type="Pfam" id="PF00535"/>
    </source>
</evidence>
<dbReference type="GO" id="GO:0016740">
    <property type="term" value="F:transferase activity"/>
    <property type="evidence" value="ECO:0007669"/>
    <property type="project" value="UniProtKB-KW"/>
</dbReference>
<dbReference type="InterPro" id="IPR029044">
    <property type="entry name" value="Nucleotide-diphossugar_trans"/>
</dbReference>
<dbReference type="PANTHER" id="PTHR43685">
    <property type="entry name" value="GLYCOSYLTRANSFERASE"/>
    <property type="match status" value="1"/>
</dbReference>
<dbReference type="PANTHER" id="PTHR43685:SF2">
    <property type="entry name" value="GLYCOSYLTRANSFERASE 2-LIKE DOMAIN-CONTAINING PROTEIN"/>
    <property type="match status" value="1"/>
</dbReference>
<protein>
    <submittedName>
        <fullName evidence="3">Membrane protein containing Glycosyl transferase, family 2 domain protein</fullName>
        <ecNumber evidence="3">2.-.-.-</ecNumber>
    </submittedName>
</protein>
<proteinExistence type="predicted"/>
<comment type="caution">
    <text evidence="3">The sequence shown here is derived from an EMBL/GenBank/DDBJ whole genome shotgun (WGS) entry which is preliminary data.</text>
</comment>
<name>T1CUQ4_9ZZZZ</name>
<dbReference type="SUPFAM" id="SSF53448">
    <property type="entry name" value="Nucleotide-diphospho-sugar transferases"/>
    <property type="match status" value="1"/>
</dbReference>
<keyword evidence="1" id="KW-0472">Membrane</keyword>
<reference evidence="3" key="2">
    <citation type="journal article" date="2014" name="ISME J.">
        <title>Microbial stratification in low pH oxic and suboxic macroscopic growths along an acid mine drainage.</title>
        <authorList>
            <person name="Mendez-Garcia C."/>
            <person name="Mesa V."/>
            <person name="Sprenger R.R."/>
            <person name="Richter M."/>
            <person name="Diez M.S."/>
            <person name="Solano J."/>
            <person name="Bargiela R."/>
            <person name="Golyshina O.V."/>
            <person name="Manteca A."/>
            <person name="Ramos J.L."/>
            <person name="Gallego J.R."/>
            <person name="Llorente I."/>
            <person name="Martins Dos Santos V.A."/>
            <person name="Jensen O.N."/>
            <person name="Pelaez A.I."/>
            <person name="Sanchez J."/>
            <person name="Ferrer M."/>
        </authorList>
    </citation>
    <scope>NUCLEOTIDE SEQUENCE</scope>
</reference>
<keyword evidence="1" id="KW-0812">Transmembrane</keyword>
<feature type="transmembrane region" description="Helical" evidence="1">
    <location>
        <begin position="240"/>
        <end position="262"/>
    </location>
</feature>
<evidence type="ECO:0000256" key="1">
    <source>
        <dbReference type="SAM" id="Phobius"/>
    </source>
</evidence>
<dbReference type="EC" id="2.-.-.-" evidence="3"/>
<dbReference type="Gene3D" id="3.90.550.10">
    <property type="entry name" value="Spore Coat Polysaccharide Biosynthesis Protein SpsA, Chain A"/>
    <property type="match status" value="1"/>
</dbReference>
<sequence length="345" mass="38971">MTVIVTVLRDPRVERTLESLRHQRRSPDHILIDDGGGEGPIREIARRLAAEDPRIVYLDAPGSIPESRNRALQVVETEYVAFLDADEAAPPEWLERILEPFTDPRVGFTGGPTPAMPGTARTIGARYYDAYLRRFYETVARYHPHALPMGNSAWRTEVFDRIGRLDTTLYERAASEDQEMALRALRAGYRGVYVPDAWVGHDFSDLTLYRWLAKQSRYALGGYVVWRRHGSTYEARPGGLLPYLAPPALVALGALLLPWFPLRVPGEILLVSGGLLWLGVLAGLELQGRRWEREYPGMRYRPVEFLRRWATLLGAARGFLRYGRSGYGRTPRSPESPEGSAPTTR</sequence>
<gene>
    <name evidence="3" type="ORF">B1B_03183</name>
</gene>
<reference evidence="3" key="1">
    <citation type="submission" date="2013-08" db="EMBL/GenBank/DDBJ databases">
        <authorList>
            <person name="Mendez C."/>
            <person name="Richter M."/>
            <person name="Ferrer M."/>
            <person name="Sanchez J."/>
        </authorList>
    </citation>
    <scope>NUCLEOTIDE SEQUENCE</scope>
</reference>
<evidence type="ECO:0000313" key="3">
    <source>
        <dbReference type="EMBL" id="EQD73515.1"/>
    </source>
</evidence>
<keyword evidence="1" id="KW-1133">Transmembrane helix</keyword>